<dbReference type="InterPro" id="IPR036709">
    <property type="entry name" value="Autotransporte_beta_dom_sf"/>
</dbReference>
<gene>
    <name evidence="1" type="ORF">OCL97_12525</name>
</gene>
<reference evidence="1 2" key="1">
    <citation type="submission" date="2022-09" db="EMBL/GenBank/DDBJ databases">
        <title>New species of Phenylobacterium.</title>
        <authorList>
            <person name="Mieszkin S."/>
        </authorList>
    </citation>
    <scope>NUCLEOTIDE SEQUENCE [LARGE SCALE GENOMIC DNA]</scope>
    <source>
        <strain evidence="1 2">HK31-G</strain>
    </source>
</reference>
<dbReference type="RefSeq" id="WP_377370354.1">
    <property type="nucleotide sequence ID" value="NZ_JAOTJD010000022.1"/>
</dbReference>
<protein>
    <submittedName>
        <fullName evidence="1">Copper resistance protein B</fullName>
    </submittedName>
</protein>
<proteinExistence type="predicted"/>
<organism evidence="1 2">
    <name type="scientific">Phenylobacterium ferrooxidans</name>
    <dbReference type="NCBI Taxonomy" id="2982689"/>
    <lineage>
        <taxon>Bacteria</taxon>
        <taxon>Pseudomonadati</taxon>
        <taxon>Pseudomonadota</taxon>
        <taxon>Alphaproteobacteria</taxon>
        <taxon>Caulobacterales</taxon>
        <taxon>Caulobacteraceae</taxon>
        <taxon>Phenylobacterium</taxon>
    </lineage>
</organism>
<dbReference type="SUPFAM" id="SSF103515">
    <property type="entry name" value="Autotransporter"/>
    <property type="match status" value="1"/>
</dbReference>
<evidence type="ECO:0000313" key="2">
    <source>
        <dbReference type="Proteomes" id="UP001598130"/>
    </source>
</evidence>
<name>A0ABW6CNY5_9CAUL</name>
<sequence>MPEAPADPHAGHAMDAAREAQTGADLPVGMAAAPPAITDALADPVFGAGPMRRARAVLAGEHGGSRVSKVQADLLEWAPDGNGYRWEVEGWYGGDLNRVAFKTEGEGQSGEGVEAAEVQLLYSRAVARYTDLQVGLRYDLEPRSRAYAVVAVDAMFPYWFEAEGSLFLSETGDLLGRVEGSYDFRLTERLVFQPRAELEFAAQDIPRSEIGSGLSKGEFELRLRYEVRREFAPYVGVSYERAFGRSADFVRDAGHDVETTRFVVGVRTWF</sequence>
<dbReference type="Proteomes" id="UP001598130">
    <property type="component" value="Unassembled WGS sequence"/>
</dbReference>
<keyword evidence="2" id="KW-1185">Reference proteome</keyword>
<comment type="caution">
    <text evidence="1">The sequence shown here is derived from an EMBL/GenBank/DDBJ whole genome shotgun (WGS) entry which is preliminary data.</text>
</comment>
<accession>A0ABW6CNY5</accession>
<dbReference type="InterPro" id="IPR007939">
    <property type="entry name" value="Cu-R_B_prcur"/>
</dbReference>
<evidence type="ECO:0000313" key="1">
    <source>
        <dbReference type="EMBL" id="MFD3264782.1"/>
    </source>
</evidence>
<dbReference type="EMBL" id="JAOTJD010000022">
    <property type="protein sequence ID" value="MFD3264782.1"/>
    <property type="molecule type" value="Genomic_DNA"/>
</dbReference>
<dbReference type="Pfam" id="PF05275">
    <property type="entry name" value="CopB"/>
    <property type="match status" value="1"/>
</dbReference>